<sequence length="388" mass="42491">MTASDASRYARYDDRMAEPREGEAELELELGHVLMEIVRTTWEHEGRALRAVHAKSHALLAGEVEVPALPPELAQGVFGQPAKYRAMLRLSTTPGDLLPDRVSTPRGIALRLCDVPGERLDGAQRLRSQDFLLVNAPRFNAPDGHAFLQGLRLLAKTTDRVPRTKELVSAIARGTERALEALGGESSALKAMGGQPPVHPLGEAYFTQVPHRFGDHIAKLQLVPMTPTMQALADQRLDLADDDALRTALIDHFARDEAVWELRAQLCTSIDEMPLEDASAEWDTGLSPYRTIATVRVPAQTAWSEARSAVVDDGMAFSPWLGVEAHRPLGQIMRLRRRTYERSQAFGEDRMGPFAIGCPFEGMHGVDGSRHLDGAGPSVGAPRPPEAT</sequence>
<dbReference type="Gene3D" id="2.40.180.10">
    <property type="entry name" value="Catalase core domain"/>
    <property type="match status" value="1"/>
</dbReference>
<keyword evidence="3" id="KW-1185">Reference proteome</keyword>
<feature type="compositionally biased region" description="Basic and acidic residues" evidence="1">
    <location>
        <begin position="8"/>
        <end position="21"/>
    </location>
</feature>
<gene>
    <name evidence="2" type="ORF">E4582_09430</name>
</gene>
<evidence type="ECO:0000313" key="3">
    <source>
        <dbReference type="Proteomes" id="UP000298681"/>
    </source>
</evidence>
<dbReference type="RefSeq" id="WP_134674314.1">
    <property type="nucleotide sequence ID" value="NZ_SPUH01000001.1"/>
</dbReference>
<dbReference type="AlphaFoldDB" id="A0A4Z1RDQ4"/>
<dbReference type="GO" id="GO:0020037">
    <property type="term" value="F:heme binding"/>
    <property type="evidence" value="ECO:0007669"/>
    <property type="project" value="InterPro"/>
</dbReference>
<evidence type="ECO:0000313" key="2">
    <source>
        <dbReference type="EMBL" id="TKS54958.1"/>
    </source>
</evidence>
<reference evidence="2 3" key="1">
    <citation type="submission" date="2019-01" db="EMBL/GenBank/DDBJ databases">
        <authorList>
            <person name="Zhang S."/>
        </authorList>
    </citation>
    <scope>NUCLEOTIDE SEQUENCE [LARGE SCALE GENOMIC DNA]</scope>
    <source>
        <strain evidence="2 3">1626</strain>
    </source>
</reference>
<feature type="region of interest" description="Disordered" evidence="1">
    <location>
        <begin position="367"/>
        <end position="388"/>
    </location>
</feature>
<dbReference type="EMBL" id="SPUH01000001">
    <property type="protein sequence ID" value="TKS54958.1"/>
    <property type="molecule type" value="Genomic_DNA"/>
</dbReference>
<dbReference type="Proteomes" id="UP000298681">
    <property type="component" value="Unassembled WGS sequence"/>
</dbReference>
<organism evidence="2 3">
    <name type="scientific">Luteimonas yindakuii</name>
    <dbReference type="NCBI Taxonomy" id="2565782"/>
    <lineage>
        <taxon>Bacteria</taxon>
        <taxon>Pseudomonadati</taxon>
        <taxon>Pseudomonadota</taxon>
        <taxon>Gammaproteobacteria</taxon>
        <taxon>Lysobacterales</taxon>
        <taxon>Lysobacteraceae</taxon>
        <taxon>Luteimonas</taxon>
    </lineage>
</organism>
<accession>A0A4Z1RDQ4</accession>
<dbReference type="PANTHER" id="PTHR36195">
    <property type="entry name" value="DOMAIN PROTEIN, PUTATIVE (AFU_ORTHOLOGUE AFUA_5G01990)-RELATED-RELATED"/>
    <property type="match status" value="1"/>
</dbReference>
<dbReference type="CDD" id="cd08152">
    <property type="entry name" value="y4iL_like"/>
    <property type="match status" value="1"/>
</dbReference>
<protein>
    <submittedName>
        <fullName evidence="2">Catalase</fullName>
    </submittedName>
</protein>
<dbReference type="InterPro" id="IPR020835">
    <property type="entry name" value="Catalase_sf"/>
</dbReference>
<comment type="caution">
    <text evidence="2">The sequence shown here is derived from an EMBL/GenBank/DDBJ whole genome shotgun (WGS) entry which is preliminary data.</text>
</comment>
<dbReference type="PANTHER" id="PTHR36195:SF4">
    <property type="entry name" value="DOMAIN PROTEIN, PUTATIVE (AFU_ORTHOLOGUE AFUA_5G01990)-RELATED"/>
    <property type="match status" value="1"/>
</dbReference>
<name>A0A4Z1RDQ4_9GAMM</name>
<feature type="region of interest" description="Disordered" evidence="1">
    <location>
        <begin position="1"/>
        <end position="21"/>
    </location>
</feature>
<proteinExistence type="predicted"/>
<evidence type="ECO:0000256" key="1">
    <source>
        <dbReference type="SAM" id="MobiDB-lite"/>
    </source>
</evidence>
<dbReference type="SUPFAM" id="SSF56634">
    <property type="entry name" value="Heme-dependent catalase-like"/>
    <property type="match status" value="1"/>
</dbReference>